<protein>
    <recommendedName>
        <fullName evidence="2">alpha-glucosidase</fullName>
        <ecNumber evidence="2">3.2.1.20</ecNumber>
    </recommendedName>
</protein>
<reference evidence="8 9" key="1">
    <citation type="journal article" date="2021" name="BMC Biol.">
        <title>Horizontally acquired antibacterial genes associated with adaptive radiation of ladybird beetles.</title>
        <authorList>
            <person name="Li H.S."/>
            <person name="Tang X.F."/>
            <person name="Huang Y.H."/>
            <person name="Xu Z.Y."/>
            <person name="Chen M.L."/>
            <person name="Du X.Y."/>
            <person name="Qiu B.Y."/>
            <person name="Chen P.T."/>
            <person name="Zhang W."/>
            <person name="Slipinski A."/>
            <person name="Escalona H.E."/>
            <person name="Waterhouse R.M."/>
            <person name="Zwick A."/>
            <person name="Pang H."/>
        </authorList>
    </citation>
    <scope>NUCLEOTIDE SEQUENCE [LARGE SCALE GENOMIC DNA]</scope>
    <source>
        <strain evidence="8">SYSU2018</strain>
    </source>
</reference>
<evidence type="ECO:0000256" key="5">
    <source>
        <dbReference type="SAM" id="MobiDB-lite"/>
    </source>
</evidence>
<evidence type="ECO:0000256" key="1">
    <source>
        <dbReference type="ARBA" id="ARBA00001657"/>
    </source>
</evidence>
<dbReference type="GO" id="GO:0004558">
    <property type="term" value="F:alpha-1,4-glucosidase activity"/>
    <property type="evidence" value="ECO:0007669"/>
    <property type="project" value="UniProtKB-EC"/>
</dbReference>
<dbReference type="InterPro" id="IPR045857">
    <property type="entry name" value="O16G_dom_2"/>
</dbReference>
<dbReference type="EMBL" id="JABFTP020000001">
    <property type="protein sequence ID" value="KAL3267386.1"/>
    <property type="molecule type" value="Genomic_DNA"/>
</dbReference>
<dbReference type="InterPro" id="IPR006047">
    <property type="entry name" value="GH13_cat_dom"/>
</dbReference>
<dbReference type="Pfam" id="PF00128">
    <property type="entry name" value="Alpha-amylase"/>
    <property type="match status" value="1"/>
</dbReference>
<dbReference type="PANTHER" id="PTHR10357">
    <property type="entry name" value="ALPHA-AMYLASE FAMILY MEMBER"/>
    <property type="match status" value="1"/>
</dbReference>
<name>A0ABD2MMT5_9CUCU</name>
<dbReference type="CDD" id="cd11328">
    <property type="entry name" value="AmyAc_maltase"/>
    <property type="match status" value="1"/>
</dbReference>
<evidence type="ECO:0000259" key="7">
    <source>
        <dbReference type="SMART" id="SM00642"/>
    </source>
</evidence>
<feature type="domain" description="Glycosyl hydrolase family 13 catalytic" evidence="7">
    <location>
        <begin position="34"/>
        <end position="425"/>
    </location>
</feature>
<evidence type="ECO:0000313" key="8">
    <source>
        <dbReference type="EMBL" id="KAL3267386.1"/>
    </source>
</evidence>
<keyword evidence="3" id="KW-0378">Hydrolase</keyword>
<dbReference type="SMART" id="SM00642">
    <property type="entry name" value="Aamy"/>
    <property type="match status" value="1"/>
</dbReference>
<organism evidence="8 9">
    <name type="scientific">Cryptolaemus montrouzieri</name>
    <dbReference type="NCBI Taxonomy" id="559131"/>
    <lineage>
        <taxon>Eukaryota</taxon>
        <taxon>Metazoa</taxon>
        <taxon>Ecdysozoa</taxon>
        <taxon>Arthropoda</taxon>
        <taxon>Hexapoda</taxon>
        <taxon>Insecta</taxon>
        <taxon>Pterygota</taxon>
        <taxon>Neoptera</taxon>
        <taxon>Endopterygota</taxon>
        <taxon>Coleoptera</taxon>
        <taxon>Polyphaga</taxon>
        <taxon>Cucujiformia</taxon>
        <taxon>Coccinelloidea</taxon>
        <taxon>Coccinellidae</taxon>
        <taxon>Scymninae</taxon>
        <taxon>Scymnini</taxon>
        <taxon>Cryptolaemus</taxon>
    </lineage>
</organism>
<dbReference type="FunFam" id="3.90.400.10:FF:000002">
    <property type="entry name" value="Sucrose isomerase"/>
    <property type="match status" value="1"/>
</dbReference>
<evidence type="ECO:0000313" key="9">
    <source>
        <dbReference type="Proteomes" id="UP001516400"/>
    </source>
</evidence>
<comment type="caution">
    <text evidence="8">The sequence shown here is derived from an EMBL/GenBank/DDBJ whole genome shotgun (WGS) entry which is preliminary data.</text>
</comment>
<dbReference type="Gene3D" id="3.20.20.80">
    <property type="entry name" value="Glycosidases"/>
    <property type="match status" value="1"/>
</dbReference>
<sequence>MFTKLLPFSLFLIFLLITLCRSDEDWWKHAVFYQVYPRSFKDSNNDGNGDLSGVIEKLSHLKDAGVNGVWLSPIMKSPQVDAGYDISDYYAIDDLYGNMDDLKKLIEKAHEMGLKIILDFVPNHTSNEHQWFKESENKSDEYKDYYVWKDAKDDGSPPNNWISVFRGSAWKWSDKRKQFYLHHFAEQQPDLNYRNPKVREDMKKVLLYYLDLGADGFRVDAFPFVFEDEQFRDEPRTFKSSAGENDYGYLNHIYTNNLPETYDLLSEWRHLLDEYSKNHEGGARILMTEACADLEQVIRYYGNEDGSKLGAHFSFNFLFISDIHKNISTAHDIVRIIYSWQNALPSIFTSNWVLGNHDNRRIPTRLGVENIDSFNMLVQLLPGIAVTYNGEEFGQEDGEVTYEQGNDPSSRNRSIFESTSRDFERTPIHWDDTTNGGFNDGAKPWLPVSSKYKEVNLASQLDESKLSHYQIYKKLTQKRKEDPARIGSTDAWAISDDVVVLKRSIESKHIVLVFKLGWHGKMEEESVYIPSIKAKEATVALTSVNSAYKIGSIINPQQFKLQPHESLILDISS</sequence>
<evidence type="ECO:0000256" key="4">
    <source>
        <dbReference type="ARBA" id="ARBA00023295"/>
    </source>
</evidence>
<dbReference type="EC" id="3.2.1.20" evidence="2"/>
<comment type="catalytic activity">
    <reaction evidence="1">
        <text>Hydrolysis of terminal, non-reducing (1-&gt;4)-linked alpha-D-glucose residues with release of alpha-D-glucose.</text>
        <dbReference type="EC" id="3.2.1.20"/>
    </reaction>
</comment>
<dbReference type="SUPFAM" id="SSF51445">
    <property type="entry name" value="(Trans)glycosidases"/>
    <property type="match status" value="1"/>
</dbReference>
<feature type="signal peptide" evidence="6">
    <location>
        <begin position="1"/>
        <end position="22"/>
    </location>
</feature>
<evidence type="ECO:0000256" key="2">
    <source>
        <dbReference type="ARBA" id="ARBA00012741"/>
    </source>
</evidence>
<keyword evidence="6" id="KW-0732">Signal</keyword>
<dbReference type="Gene3D" id="3.90.400.10">
    <property type="entry name" value="Oligo-1,6-glucosidase, Domain 2"/>
    <property type="match status" value="1"/>
</dbReference>
<dbReference type="PANTHER" id="PTHR10357:SF179">
    <property type="entry name" value="NEUTRAL AND BASIC AMINO ACID TRANSPORT PROTEIN RBAT"/>
    <property type="match status" value="1"/>
</dbReference>
<evidence type="ECO:0000256" key="3">
    <source>
        <dbReference type="ARBA" id="ARBA00022801"/>
    </source>
</evidence>
<proteinExistence type="predicted"/>
<feature type="compositionally biased region" description="Polar residues" evidence="5">
    <location>
        <begin position="403"/>
        <end position="418"/>
    </location>
</feature>
<keyword evidence="9" id="KW-1185">Reference proteome</keyword>
<feature type="region of interest" description="Disordered" evidence="5">
    <location>
        <begin position="399"/>
        <end position="418"/>
    </location>
</feature>
<accession>A0ABD2MMT5</accession>
<keyword evidence="4" id="KW-0326">Glycosidase</keyword>
<evidence type="ECO:0000256" key="6">
    <source>
        <dbReference type="SAM" id="SignalP"/>
    </source>
</evidence>
<dbReference type="Proteomes" id="UP001516400">
    <property type="component" value="Unassembled WGS sequence"/>
</dbReference>
<feature type="chain" id="PRO_5044869912" description="alpha-glucosidase" evidence="6">
    <location>
        <begin position="23"/>
        <end position="573"/>
    </location>
</feature>
<dbReference type="InterPro" id="IPR017853">
    <property type="entry name" value="GH"/>
</dbReference>
<gene>
    <name evidence="8" type="ORF">HHI36_011515</name>
</gene>
<dbReference type="AlphaFoldDB" id="A0ABD2MMT5"/>